<keyword evidence="2" id="KW-0812">Transmembrane</keyword>
<feature type="transmembrane region" description="Helical" evidence="2">
    <location>
        <begin position="34"/>
        <end position="56"/>
    </location>
</feature>
<feature type="transmembrane region" description="Helical" evidence="2">
    <location>
        <begin position="135"/>
        <end position="155"/>
    </location>
</feature>
<feature type="transmembrane region" description="Helical" evidence="2">
    <location>
        <begin position="207"/>
        <end position="227"/>
    </location>
</feature>
<feature type="transmembrane region" description="Helical" evidence="2">
    <location>
        <begin position="68"/>
        <end position="90"/>
    </location>
</feature>
<organism evidence="3 4">
    <name type="scientific">Leucocoprinus leucothites</name>
    <dbReference type="NCBI Taxonomy" id="201217"/>
    <lineage>
        <taxon>Eukaryota</taxon>
        <taxon>Fungi</taxon>
        <taxon>Dikarya</taxon>
        <taxon>Basidiomycota</taxon>
        <taxon>Agaricomycotina</taxon>
        <taxon>Agaricomycetes</taxon>
        <taxon>Agaricomycetidae</taxon>
        <taxon>Agaricales</taxon>
        <taxon>Agaricineae</taxon>
        <taxon>Agaricaceae</taxon>
        <taxon>Leucocoprinus</taxon>
    </lineage>
</organism>
<dbReference type="AlphaFoldDB" id="A0A8H5CRL8"/>
<dbReference type="Proteomes" id="UP000559027">
    <property type="component" value="Unassembled WGS sequence"/>
</dbReference>
<feature type="transmembrane region" description="Helical" evidence="2">
    <location>
        <begin position="110"/>
        <end position="128"/>
    </location>
</feature>
<protein>
    <submittedName>
        <fullName evidence="3">Uncharacterized protein</fullName>
    </submittedName>
</protein>
<reference evidence="3 4" key="1">
    <citation type="journal article" date="2020" name="ISME J.">
        <title>Uncovering the hidden diversity of litter-decomposition mechanisms in mushroom-forming fungi.</title>
        <authorList>
            <person name="Floudas D."/>
            <person name="Bentzer J."/>
            <person name="Ahren D."/>
            <person name="Johansson T."/>
            <person name="Persson P."/>
            <person name="Tunlid A."/>
        </authorList>
    </citation>
    <scope>NUCLEOTIDE SEQUENCE [LARGE SCALE GENOMIC DNA]</scope>
    <source>
        <strain evidence="3 4">CBS 146.42</strain>
    </source>
</reference>
<evidence type="ECO:0000256" key="1">
    <source>
        <dbReference type="SAM" id="MobiDB-lite"/>
    </source>
</evidence>
<accession>A0A8H5CRL8</accession>
<comment type="caution">
    <text evidence="3">The sequence shown here is derived from an EMBL/GenBank/DDBJ whole genome shotgun (WGS) entry which is preliminary data.</text>
</comment>
<keyword evidence="2" id="KW-0472">Membrane</keyword>
<evidence type="ECO:0000313" key="3">
    <source>
        <dbReference type="EMBL" id="KAF5345796.1"/>
    </source>
</evidence>
<evidence type="ECO:0000256" key="2">
    <source>
        <dbReference type="SAM" id="Phobius"/>
    </source>
</evidence>
<dbReference type="EMBL" id="JAACJO010000039">
    <property type="protein sequence ID" value="KAF5345796.1"/>
    <property type="molecule type" value="Genomic_DNA"/>
</dbReference>
<name>A0A8H5CRL8_9AGAR</name>
<dbReference type="OrthoDB" id="3226582at2759"/>
<feature type="transmembrane region" description="Helical" evidence="2">
    <location>
        <begin position="167"/>
        <end position="186"/>
    </location>
</feature>
<keyword evidence="2" id="KW-1133">Transmembrane helix</keyword>
<feature type="region of interest" description="Disordered" evidence="1">
    <location>
        <begin position="1"/>
        <end position="20"/>
    </location>
</feature>
<sequence length="298" mass="33257">MVAVRRSGQESFLDNPPEIPSQHGRPFSEYVAGFMFQVFLYGINVLLFFSTVFILVRKSKGLNRWTFLAFAVVMFSIATASTCTSMYLLFGVLISGRPIPIPIARAQHMYMFFNTSIADVLLICRCYAAWDRSKYIIAVPCAMFLGSSVCGMVIMSEAVQSIGWRKFVYLWLTMSLNVLVTTLTVVRVWWMGHQVRKALGSGLARKYYSFLAVIVESGAIYSLYLLIDQVLVSTNTPSFYVDAGLTQIAFTAPTLIIVQLGLGRHIRDVQTTIRLSQEATVILSTVNPDNGSMNESAE</sequence>
<proteinExistence type="predicted"/>
<keyword evidence="4" id="KW-1185">Reference proteome</keyword>
<evidence type="ECO:0000313" key="4">
    <source>
        <dbReference type="Proteomes" id="UP000559027"/>
    </source>
</evidence>
<gene>
    <name evidence="3" type="ORF">D9756_010864</name>
</gene>
<feature type="transmembrane region" description="Helical" evidence="2">
    <location>
        <begin position="239"/>
        <end position="262"/>
    </location>
</feature>